<dbReference type="OrthoDB" id="1906526at2"/>
<evidence type="ECO:0000256" key="1">
    <source>
        <dbReference type="SAM" id="Phobius"/>
    </source>
</evidence>
<proteinExistence type="predicted"/>
<dbReference type="RefSeq" id="WP_093751465.1">
    <property type="nucleotide sequence ID" value="NZ_FNNG01000003.1"/>
</dbReference>
<dbReference type="Gene3D" id="2.170.130.30">
    <property type="match status" value="1"/>
</dbReference>
<evidence type="ECO:0000313" key="4">
    <source>
        <dbReference type="Proteomes" id="UP000198828"/>
    </source>
</evidence>
<dbReference type="InterPro" id="IPR027954">
    <property type="entry name" value="Transcobalamin-like_C"/>
</dbReference>
<keyword evidence="4" id="KW-1185">Reference proteome</keyword>
<accession>A0A1H2V668</accession>
<feature type="domain" description="Transcobalamin-like C-terminal" evidence="2">
    <location>
        <begin position="74"/>
        <end position="130"/>
    </location>
</feature>
<reference evidence="3 4" key="1">
    <citation type="submission" date="2016-10" db="EMBL/GenBank/DDBJ databases">
        <authorList>
            <person name="de Groot N.N."/>
        </authorList>
    </citation>
    <scope>NUCLEOTIDE SEQUENCE [LARGE SCALE GENOMIC DNA]</scope>
    <source>
        <strain evidence="3 4">DSM 23310</strain>
    </source>
</reference>
<evidence type="ECO:0000313" key="3">
    <source>
        <dbReference type="EMBL" id="SDW63826.1"/>
    </source>
</evidence>
<protein>
    <recommendedName>
        <fullName evidence="2">Transcobalamin-like C-terminal domain-containing protein</fullName>
    </recommendedName>
</protein>
<organism evidence="3 4">
    <name type="scientific">Tepidimicrobium xylanilyticum</name>
    <dbReference type="NCBI Taxonomy" id="1123352"/>
    <lineage>
        <taxon>Bacteria</taxon>
        <taxon>Bacillati</taxon>
        <taxon>Bacillota</taxon>
        <taxon>Tissierellia</taxon>
        <taxon>Tissierellales</taxon>
        <taxon>Tepidimicrobiaceae</taxon>
        <taxon>Tepidimicrobium</taxon>
    </lineage>
</organism>
<dbReference type="EMBL" id="FNNG01000003">
    <property type="protein sequence ID" value="SDW63826.1"/>
    <property type="molecule type" value="Genomic_DNA"/>
</dbReference>
<name>A0A1H2V668_9FIRM</name>
<keyword evidence="1" id="KW-1133">Transmembrane helix</keyword>
<dbReference type="Proteomes" id="UP000198828">
    <property type="component" value="Unassembled WGS sequence"/>
</dbReference>
<evidence type="ECO:0000259" key="2">
    <source>
        <dbReference type="Pfam" id="PF14478"/>
    </source>
</evidence>
<gene>
    <name evidence="3" type="ORF">SAMN05660923_01029</name>
</gene>
<feature type="transmembrane region" description="Helical" evidence="1">
    <location>
        <begin position="6"/>
        <end position="26"/>
    </location>
</feature>
<sequence>MNKKIIAIILVLIVTVLLFAGYKAFLSPKGVEGQKLVTIHVINKNEDVDKTFEYNTDHNFLLELLEEKEEELGVTFEKYDFGTMVTGMLGYVADPNNQEYFHIYINGKDATTGPGEIPLTDGDTYTFELKNY</sequence>
<dbReference type="AlphaFoldDB" id="A0A1H2V668"/>
<keyword evidence="1" id="KW-0472">Membrane</keyword>
<dbReference type="Pfam" id="PF14478">
    <property type="entry name" value="DUF4430"/>
    <property type="match status" value="1"/>
</dbReference>
<keyword evidence="1" id="KW-0812">Transmembrane</keyword>